<dbReference type="Proteomes" id="UP001295684">
    <property type="component" value="Unassembled WGS sequence"/>
</dbReference>
<evidence type="ECO:0000313" key="2">
    <source>
        <dbReference type="Proteomes" id="UP001295684"/>
    </source>
</evidence>
<dbReference type="AlphaFoldDB" id="A0AAD1XLE5"/>
<organism evidence="1 2">
    <name type="scientific">Euplotes crassus</name>
    <dbReference type="NCBI Taxonomy" id="5936"/>
    <lineage>
        <taxon>Eukaryota</taxon>
        <taxon>Sar</taxon>
        <taxon>Alveolata</taxon>
        <taxon>Ciliophora</taxon>
        <taxon>Intramacronucleata</taxon>
        <taxon>Spirotrichea</taxon>
        <taxon>Hypotrichia</taxon>
        <taxon>Euplotida</taxon>
        <taxon>Euplotidae</taxon>
        <taxon>Moneuplotes</taxon>
    </lineage>
</organism>
<accession>A0AAD1XLE5</accession>
<protein>
    <submittedName>
        <fullName evidence="1">Uncharacterized protein</fullName>
    </submittedName>
</protein>
<keyword evidence="2" id="KW-1185">Reference proteome</keyword>
<sequence length="300" mass="35555">MDFCFSSSQSSLFSESPPLFQNEASVQNNEEQISTWLRPSDESAQLTSPTLLNQFMDDKHKLDYTIFSKDYYAHDLFGAIPYQESELEYQVQESRLATENLDCTIRKKSAPIDCQRPDIPNRKMLRLVKKFFNELFLFHNDKLRNRRLTMVHSSVTLEALRQLVRVYMPDVSAESMAEFLFKFLNIHSKDSCQLESDAAGQGFRVYQCSYNYRRQEFIRLPECEYFRHLIISYMILKNTPLSSVCSFRLDYVWENQFHTSEAKLTKILNKSLYKKEEVLVEESLQRTYEECTQPREIRTY</sequence>
<evidence type="ECO:0000313" key="1">
    <source>
        <dbReference type="EMBL" id="CAI2374850.1"/>
    </source>
</evidence>
<gene>
    <name evidence="1" type="ORF">ECRASSUSDP1_LOCUS16208</name>
</gene>
<comment type="caution">
    <text evidence="1">The sequence shown here is derived from an EMBL/GenBank/DDBJ whole genome shotgun (WGS) entry which is preliminary data.</text>
</comment>
<name>A0AAD1XLE5_EUPCR</name>
<reference evidence="1" key="1">
    <citation type="submission" date="2023-07" db="EMBL/GenBank/DDBJ databases">
        <authorList>
            <consortium name="AG Swart"/>
            <person name="Singh M."/>
            <person name="Singh A."/>
            <person name="Seah K."/>
            <person name="Emmerich C."/>
        </authorList>
    </citation>
    <scope>NUCLEOTIDE SEQUENCE</scope>
    <source>
        <strain evidence="1">DP1</strain>
    </source>
</reference>
<dbReference type="EMBL" id="CAMPGE010016276">
    <property type="protein sequence ID" value="CAI2374850.1"/>
    <property type="molecule type" value="Genomic_DNA"/>
</dbReference>
<proteinExistence type="predicted"/>